<comment type="caution">
    <text evidence="1">The sequence shown here is derived from an EMBL/GenBank/DDBJ whole genome shotgun (WGS) entry which is preliminary data.</text>
</comment>
<protein>
    <submittedName>
        <fullName evidence="1">Uncharacterized protein</fullName>
    </submittedName>
</protein>
<dbReference type="Proteomes" id="UP000541470">
    <property type="component" value="Unassembled WGS sequence"/>
</dbReference>
<dbReference type="AlphaFoldDB" id="A0A7Y0AXC5"/>
<sequence length="132" mass="14179">MASRTERRLQGASNLSRLLGFAGLLGVLLLSASAVPAAQKTKSPALLVPPTAETFHDLPGVKPGASPSDMQSSYRCDSEIRTQRSRDGVRFHGDGMPVRVYRCTRNGAVYEGLSPPTPSRGWYPGVNPRAID</sequence>
<evidence type="ECO:0000313" key="1">
    <source>
        <dbReference type="EMBL" id="NML75235.1"/>
    </source>
</evidence>
<dbReference type="EMBL" id="JABBGK010000002">
    <property type="protein sequence ID" value="NML75235.1"/>
    <property type="molecule type" value="Genomic_DNA"/>
</dbReference>
<keyword evidence="2" id="KW-1185">Reference proteome</keyword>
<evidence type="ECO:0000313" key="2">
    <source>
        <dbReference type="Proteomes" id="UP000541470"/>
    </source>
</evidence>
<accession>A0A7Y0AXC5</accession>
<proteinExistence type="predicted"/>
<gene>
    <name evidence="1" type="ORF">HHL25_13975</name>
</gene>
<organism evidence="1 2">
    <name type="scientific">Rhizobium terricola</name>
    <dbReference type="NCBI Taxonomy" id="2728849"/>
    <lineage>
        <taxon>Bacteria</taxon>
        <taxon>Pseudomonadati</taxon>
        <taxon>Pseudomonadota</taxon>
        <taxon>Alphaproteobacteria</taxon>
        <taxon>Hyphomicrobiales</taxon>
        <taxon>Rhizobiaceae</taxon>
        <taxon>Rhizobium/Agrobacterium group</taxon>
        <taxon>Rhizobium</taxon>
    </lineage>
</organism>
<reference evidence="1 2" key="1">
    <citation type="submission" date="2020-04" db="EMBL/GenBank/DDBJ databases">
        <title>Rhizobium sp. S-51 isolated from soil.</title>
        <authorList>
            <person name="Dahal R.H."/>
        </authorList>
    </citation>
    <scope>NUCLEOTIDE SEQUENCE [LARGE SCALE GENOMIC DNA]</scope>
    <source>
        <strain evidence="1 2">S-51</strain>
    </source>
</reference>
<dbReference type="RefSeq" id="WP_169591986.1">
    <property type="nucleotide sequence ID" value="NZ_JABBGK010000002.1"/>
</dbReference>
<name>A0A7Y0AXC5_9HYPH</name>